<accession>A0A7R9NYU6</accession>
<dbReference type="GO" id="GO:0046872">
    <property type="term" value="F:metal ion binding"/>
    <property type="evidence" value="ECO:0007669"/>
    <property type="project" value="UniProtKB-KW"/>
</dbReference>
<dbReference type="SUPFAM" id="SSF63411">
    <property type="entry name" value="LuxS/MPP-like metallohydrolase"/>
    <property type="match status" value="1"/>
</dbReference>
<evidence type="ECO:0000313" key="2">
    <source>
        <dbReference type="EMBL" id="CAD7461213.1"/>
    </source>
</evidence>
<dbReference type="PANTHER" id="PTHR43690">
    <property type="entry name" value="NARDILYSIN"/>
    <property type="match status" value="1"/>
</dbReference>
<evidence type="ECO:0000256" key="1">
    <source>
        <dbReference type="ARBA" id="ARBA00022723"/>
    </source>
</evidence>
<keyword evidence="1" id="KW-0479">Metal-binding</keyword>
<sequence>MVTFEESLTEEIFDALKEQESRNYLNNFLKPSKLSRDLRLAILLQSHWTNVDKHTMCHKIGLQMMKSFSKQLLEQLYIQSLVQGNVLEQDALDACSNIVHILKFGLLLPNSRPQMRVVQVPLGEIYSRIPSFNEEDSNSLITNYYQSEPGSIKITCIIELLMIPTSIPYSPPSRHPLLLPCPQIAPLPSSQSPPPALICTISSPHPVLLPPFSHVSILRKSSCRSLGPRRFFVSSSWLSTTLSSRVGHFVVYHFACSQEEQ</sequence>
<gene>
    <name evidence="2" type="ORF">TTEB3V08_LOCUS9125</name>
</gene>
<dbReference type="InterPro" id="IPR050626">
    <property type="entry name" value="Peptidase_M16"/>
</dbReference>
<protein>
    <submittedName>
        <fullName evidence="2">Uncharacterized protein</fullName>
    </submittedName>
</protein>
<dbReference type="AlphaFoldDB" id="A0A7R9NYU6"/>
<organism evidence="2">
    <name type="scientific">Timema tahoe</name>
    <dbReference type="NCBI Taxonomy" id="61484"/>
    <lineage>
        <taxon>Eukaryota</taxon>
        <taxon>Metazoa</taxon>
        <taxon>Ecdysozoa</taxon>
        <taxon>Arthropoda</taxon>
        <taxon>Hexapoda</taxon>
        <taxon>Insecta</taxon>
        <taxon>Pterygota</taxon>
        <taxon>Neoptera</taxon>
        <taxon>Polyneoptera</taxon>
        <taxon>Phasmatodea</taxon>
        <taxon>Timematodea</taxon>
        <taxon>Timematoidea</taxon>
        <taxon>Timematidae</taxon>
        <taxon>Timema</taxon>
    </lineage>
</organism>
<dbReference type="Gene3D" id="3.30.830.10">
    <property type="entry name" value="Metalloenzyme, LuxS/M16 peptidase-like"/>
    <property type="match status" value="2"/>
</dbReference>
<dbReference type="EMBL" id="OE004491">
    <property type="protein sequence ID" value="CAD7461213.1"/>
    <property type="molecule type" value="Genomic_DNA"/>
</dbReference>
<name>A0A7R9NYU6_9NEOP</name>
<proteinExistence type="predicted"/>
<reference evidence="2" key="1">
    <citation type="submission" date="2020-11" db="EMBL/GenBank/DDBJ databases">
        <authorList>
            <person name="Tran Van P."/>
        </authorList>
    </citation>
    <scope>NUCLEOTIDE SEQUENCE</scope>
</reference>
<dbReference type="InterPro" id="IPR011249">
    <property type="entry name" value="Metalloenz_LuxS/M16"/>
</dbReference>
<dbReference type="PANTHER" id="PTHR43690:SF18">
    <property type="entry name" value="INSULIN-DEGRADING ENZYME-RELATED"/>
    <property type="match status" value="1"/>
</dbReference>